<dbReference type="InterPro" id="IPR051411">
    <property type="entry name" value="Polyketide_trans_af380"/>
</dbReference>
<evidence type="ECO:0000256" key="1">
    <source>
        <dbReference type="ARBA" id="ARBA00029464"/>
    </source>
</evidence>
<evidence type="ECO:0000313" key="2">
    <source>
        <dbReference type="EMBL" id="KAF2036437.1"/>
    </source>
</evidence>
<organism evidence="2 3">
    <name type="scientific">Setomelanomma holmii</name>
    <dbReference type="NCBI Taxonomy" id="210430"/>
    <lineage>
        <taxon>Eukaryota</taxon>
        <taxon>Fungi</taxon>
        <taxon>Dikarya</taxon>
        <taxon>Ascomycota</taxon>
        <taxon>Pezizomycotina</taxon>
        <taxon>Dothideomycetes</taxon>
        <taxon>Pleosporomycetidae</taxon>
        <taxon>Pleosporales</taxon>
        <taxon>Pleosporineae</taxon>
        <taxon>Phaeosphaeriaceae</taxon>
        <taxon>Setomelanomma</taxon>
    </lineage>
</organism>
<comment type="caution">
    <text evidence="2">The sequence shown here is derived from an EMBL/GenBank/DDBJ whole genome shotgun (WGS) entry which is preliminary data.</text>
</comment>
<protein>
    <submittedName>
        <fullName evidence="2">Uncharacterized protein</fullName>
    </submittedName>
</protein>
<dbReference type="Proteomes" id="UP000799777">
    <property type="component" value="Unassembled WGS sequence"/>
</dbReference>
<dbReference type="PANTHER" id="PTHR47751:SF1">
    <property type="entry name" value="SUPERFAMILY HYDROLASE, PUTATIVE (AFU_ORTHOLOGUE AFUA_2G16580)-RELATED"/>
    <property type="match status" value="1"/>
</dbReference>
<proteinExistence type="inferred from homology"/>
<sequence>MDGVVRLSSGKFSPSRSGAAIIICHPWTSNKEQLPANYARVLSASVFTCLIYDAAYAPFAAQTDLRIKAVATSAAVCVGTMARRAFDNDVAGHSKIAEVHMLPAKLSDADTLPASFKDLAQYYRGRVPHERAPNTCLPRSWDLMASFDAFRFNEWISPRPLMMVTGSRAATKWYSKKLVVVEGLTHADLYDHVGEAGGKLVEFCGKYLK</sequence>
<gene>
    <name evidence="2" type="ORF">EK21DRAFT_95727</name>
</gene>
<comment type="similarity">
    <text evidence="1">Belongs to the polyketide transferase af380 family.</text>
</comment>
<keyword evidence="3" id="KW-1185">Reference proteome</keyword>
<dbReference type="Gene3D" id="3.40.50.1820">
    <property type="entry name" value="alpha/beta hydrolase"/>
    <property type="match status" value="2"/>
</dbReference>
<dbReference type="Gene3D" id="1.10.10.800">
    <property type="match status" value="1"/>
</dbReference>
<dbReference type="AlphaFoldDB" id="A0A9P4LU40"/>
<dbReference type="OrthoDB" id="2498029at2759"/>
<dbReference type="EMBL" id="ML978154">
    <property type="protein sequence ID" value="KAF2036437.1"/>
    <property type="molecule type" value="Genomic_DNA"/>
</dbReference>
<name>A0A9P4LU40_9PLEO</name>
<evidence type="ECO:0000313" key="3">
    <source>
        <dbReference type="Proteomes" id="UP000799777"/>
    </source>
</evidence>
<accession>A0A9P4LU40</accession>
<dbReference type="PANTHER" id="PTHR47751">
    <property type="entry name" value="SUPERFAMILY HYDROLASE, PUTATIVE (AFU_ORTHOLOGUE AFUA_2G16580)-RELATED"/>
    <property type="match status" value="1"/>
</dbReference>
<dbReference type="InterPro" id="IPR029058">
    <property type="entry name" value="AB_hydrolase_fold"/>
</dbReference>
<dbReference type="SUPFAM" id="SSF53474">
    <property type="entry name" value="alpha/beta-Hydrolases"/>
    <property type="match status" value="1"/>
</dbReference>
<reference evidence="2" key="1">
    <citation type="journal article" date="2020" name="Stud. Mycol.">
        <title>101 Dothideomycetes genomes: a test case for predicting lifestyles and emergence of pathogens.</title>
        <authorList>
            <person name="Haridas S."/>
            <person name="Albert R."/>
            <person name="Binder M."/>
            <person name="Bloem J."/>
            <person name="Labutti K."/>
            <person name="Salamov A."/>
            <person name="Andreopoulos B."/>
            <person name="Baker S."/>
            <person name="Barry K."/>
            <person name="Bills G."/>
            <person name="Bluhm B."/>
            <person name="Cannon C."/>
            <person name="Castanera R."/>
            <person name="Culley D."/>
            <person name="Daum C."/>
            <person name="Ezra D."/>
            <person name="Gonzalez J."/>
            <person name="Henrissat B."/>
            <person name="Kuo A."/>
            <person name="Liang C."/>
            <person name="Lipzen A."/>
            <person name="Lutzoni F."/>
            <person name="Magnuson J."/>
            <person name="Mondo S."/>
            <person name="Nolan M."/>
            <person name="Ohm R."/>
            <person name="Pangilinan J."/>
            <person name="Park H.-J."/>
            <person name="Ramirez L."/>
            <person name="Alfaro M."/>
            <person name="Sun H."/>
            <person name="Tritt A."/>
            <person name="Yoshinaga Y."/>
            <person name="Zwiers L.-H."/>
            <person name="Turgeon B."/>
            <person name="Goodwin S."/>
            <person name="Spatafora J."/>
            <person name="Crous P."/>
            <person name="Grigoriev I."/>
        </authorList>
    </citation>
    <scope>NUCLEOTIDE SEQUENCE</scope>
    <source>
        <strain evidence="2">CBS 110217</strain>
    </source>
</reference>